<dbReference type="SUPFAM" id="SSF53613">
    <property type="entry name" value="Ribokinase-like"/>
    <property type="match status" value="1"/>
</dbReference>
<dbReference type="AlphaFoldDB" id="A0A2U1SX67"/>
<dbReference type="CDD" id="cd01171">
    <property type="entry name" value="YXKO-related"/>
    <property type="match status" value="1"/>
</dbReference>
<dbReference type="OrthoDB" id="9806925at2"/>
<evidence type="ECO:0000256" key="2">
    <source>
        <dbReference type="ARBA" id="ARBA00022840"/>
    </source>
</evidence>
<dbReference type="Proteomes" id="UP000244978">
    <property type="component" value="Unassembled WGS sequence"/>
</dbReference>
<dbReference type="Gene3D" id="3.40.1190.20">
    <property type="match status" value="1"/>
</dbReference>
<dbReference type="EMBL" id="QEEX01000002">
    <property type="protein sequence ID" value="PWB96182.1"/>
    <property type="molecule type" value="Genomic_DNA"/>
</dbReference>
<comment type="cofactor">
    <cofactor evidence="6">
        <name>Mg(2+)</name>
        <dbReference type="ChEBI" id="CHEBI:18420"/>
    </cofactor>
</comment>
<dbReference type="InterPro" id="IPR029056">
    <property type="entry name" value="Ribokinase-like"/>
</dbReference>
<dbReference type="KEGG" id="salc:C2138_03775"/>
<comment type="subunit">
    <text evidence="6">Homotetramer.</text>
</comment>
<sequence length="292" mass="29125">MYDIVDWTARDAGALIAEPDEHDDKYSRGVLGIVTGSSRYPGAAVLGVSAALAAGVGMVRFRGASEAASLVLAHCPEAVTAPGRVQAWLAGSGIPVHGEADAEGSLAATLLESRAEDDTATVPVVVDAGALSRIDAVNGGPRNSLAGVPVGPIVMTPHHGELAALLGVNRASVAADPVSSAIRAAERASAVVLLKGSRSVVVTPAGAVIRCPTATPWLATAGTGDVLAGILGALVATHAADIAATGEWKLAELAAAAVIIHSRSGERASQGGPFTVRQLVSAISPTVAELLA</sequence>
<evidence type="ECO:0000259" key="7">
    <source>
        <dbReference type="PROSITE" id="PS51383"/>
    </source>
</evidence>
<name>A0A2U1SX67_9MICO</name>
<keyword evidence="4 6" id="KW-0520">NAD</keyword>
<evidence type="ECO:0000256" key="3">
    <source>
        <dbReference type="ARBA" id="ARBA00022857"/>
    </source>
</evidence>
<protein>
    <recommendedName>
        <fullName evidence="6">ADP-dependent (S)-NAD(P)H-hydrate dehydratase</fullName>
        <ecNumber evidence="6">4.2.1.136</ecNumber>
    </recommendedName>
    <alternativeName>
        <fullName evidence="6">ADP-dependent NAD(P)HX dehydratase</fullName>
    </alternativeName>
</protein>
<comment type="similarity">
    <text evidence="6">Belongs to the NnrD/CARKD family.</text>
</comment>
<feature type="binding site" evidence="6">
    <location>
        <position position="224"/>
    </location>
    <ligand>
        <name>AMP</name>
        <dbReference type="ChEBI" id="CHEBI:456215"/>
    </ligand>
</feature>
<keyword evidence="5 6" id="KW-0456">Lyase</keyword>
<accession>A0A2U1SX67</accession>
<evidence type="ECO:0000256" key="6">
    <source>
        <dbReference type="HAMAP-Rule" id="MF_01965"/>
    </source>
</evidence>
<dbReference type="RefSeq" id="WP_108515652.1">
    <property type="nucleotide sequence ID" value="NZ_CP026951.1"/>
</dbReference>
<dbReference type="InterPro" id="IPR000631">
    <property type="entry name" value="CARKD"/>
</dbReference>
<dbReference type="PROSITE" id="PS51383">
    <property type="entry name" value="YJEF_C_3"/>
    <property type="match status" value="1"/>
</dbReference>
<evidence type="ECO:0000313" key="9">
    <source>
        <dbReference type="Proteomes" id="UP000244978"/>
    </source>
</evidence>
<feature type="domain" description="YjeF C-terminal" evidence="7">
    <location>
        <begin position="8"/>
        <end position="290"/>
    </location>
</feature>
<comment type="catalytic activity">
    <reaction evidence="6">
        <text>(6S)-NADPHX + ADP = AMP + phosphate + NADPH + H(+)</text>
        <dbReference type="Rhea" id="RHEA:32235"/>
        <dbReference type="ChEBI" id="CHEBI:15378"/>
        <dbReference type="ChEBI" id="CHEBI:43474"/>
        <dbReference type="ChEBI" id="CHEBI:57783"/>
        <dbReference type="ChEBI" id="CHEBI:64076"/>
        <dbReference type="ChEBI" id="CHEBI:456215"/>
        <dbReference type="ChEBI" id="CHEBI:456216"/>
        <dbReference type="EC" id="4.2.1.136"/>
    </reaction>
</comment>
<keyword evidence="3 6" id="KW-0521">NADP</keyword>
<dbReference type="GO" id="GO:0005524">
    <property type="term" value="F:ATP binding"/>
    <property type="evidence" value="ECO:0007669"/>
    <property type="project" value="UniProtKB-KW"/>
</dbReference>
<feature type="binding site" evidence="6">
    <location>
        <position position="93"/>
    </location>
    <ligand>
        <name>(6S)-NADPHX</name>
        <dbReference type="ChEBI" id="CHEBI:64076"/>
    </ligand>
</feature>
<dbReference type="GO" id="GO:0110051">
    <property type="term" value="P:metabolite repair"/>
    <property type="evidence" value="ECO:0007669"/>
    <property type="project" value="TreeGrafter"/>
</dbReference>
<reference evidence="9" key="1">
    <citation type="submission" date="2018-04" db="EMBL/GenBank/DDBJ databases">
        <authorList>
            <person name="Liu S."/>
            <person name="Wang Z."/>
            <person name="Li J."/>
        </authorList>
    </citation>
    <scope>NUCLEOTIDE SEQUENCE [LARGE SCALE GENOMIC DNA]</scope>
    <source>
        <strain evidence="9">S1194</strain>
    </source>
</reference>
<dbReference type="GO" id="GO:0052855">
    <property type="term" value="F:ADP-dependent NAD(P)H-hydrate dehydratase activity"/>
    <property type="evidence" value="ECO:0007669"/>
    <property type="project" value="UniProtKB-UniRule"/>
</dbReference>
<evidence type="ECO:0000313" key="8">
    <source>
        <dbReference type="EMBL" id="PWB96182.1"/>
    </source>
</evidence>
<dbReference type="GO" id="GO:0046496">
    <property type="term" value="P:nicotinamide nucleotide metabolic process"/>
    <property type="evidence" value="ECO:0007669"/>
    <property type="project" value="UniProtKB-UniRule"/>
</dbReference>
<feature type="binding site" evidence="6">
    <location>
        <position position="225"/>
    </location>
    <ligand>
        <name>(6S)-NADPHX</name>
        <dbReference type="ChEBI" id="CHEBI:64076"/>
    </ligand>
</feature>
<dbReference type="InterPro" id="IPR017953">
    <property type="entry name" value="Carbohydrate_kinase_pred_CS"/>
</dbReference>
<evidence type="ECO:0000256" key="1">
    <source>
        <dbReference type="ARBA" id="ARBA00022741"/>
    </source>
</evidence>
<gene>
    <name evidence="6" type="primary">nnrD</name>
    <name evidence="8" type="ORF">DF220_12485</name>
</gene>
<comment type="caution">
    <text evidence="8">The sequence shown here is derived from an EMBL/GenBank/DDBJ whole genome shotgun (WGS) entry which is preliminary data.</text>
</comment>
<comment type="function">
    <text evidence="6">Catalyzes the dehydration of the S-form of NAD(P)HX at the expense of ADP, which is converted to AMP. Together with NAD(P)HX epimerase, which catalyzes the epimerization of the S- and R-forms, the enzyme allows the repair of both epimers of NAD(P)HX, a damaged form of NAD(P)H that is a result of enzymatic or heat-dependent hydration.</text>
</comment>
<dbReference type="PROSITE" id="PS01050">
    <property type="entry name" value="YJEF_C_2"/>
    <property type="match status" value="1"/>
</dbReference>
<evidence type="ECO:0000256" key="4">
    <source>
        <dbReference type="ARBA" id="ARBA00023027"/>
    </source>
</evidence>
<dbReference type="HAMAP" id="MF_01965">
    <property type="entry name" value="NADHX_dehydratase"/>
    <property type="match status" value="1"/>
</dbReference>
<feature type="binding site" evidence="6">
    <location>
        <position position="43"/>
    </location>
    <ligand>
        <name>(6S)-NADPHX</name>
        <dbReference type="ChEBI" id="CHEBI:64076"/>
    </ligand>
</feature>
<keyword evidence="1 6" id="KW-0547">Nucleotide-binding</keyword>
<evidence type="ECO:0000256" key="5">
    <source>
        <dbReference type="ARBA" id="ARBA00023239"/>
    </source>
</evidence>
<dbReference type="EC" id="4.2.1.136" evidence="6"/>
<keyword evidence="2 6" id="KW-0067">ATP-binding</keyword>
<dbReference type="PANTHER" id="PTHR12592:SF0">
    <property type="entry name" value="ATP-DEPENDENT (S)-NAD(P)H-HYDRATE DEHYDRATASE"/>
    <property type="match status" value="1"/>
</dbReference>
<feature type="binding site" evidence="6">
    <location>
        <begin position="195"/>
        <end position="199"/>
    </location>
    <ligand>
        <name>AMP</name>
        <dbReference type="ChEBI" id="CHEBI:456215"/>
    </ligand>
</feature>
<keyword evidence="9" id="KW-1185">Reference proteome</keyword>
<dbReference type="Pfam" id="PF01256">
    <property type="entry name" value="Carb_kinase"/>
    <property type="match status" value="1"/>
</dbReference>
<dbReference type="PANTHER" id="PTHR12592">
    <property type="entry name" value="ATP-DEPENDENT (S)-NAD(P)H-HYDRATE DEHYDRATASE FAMILY MEMBER"/>
    <property type="match status" value="1"/>
</dbReference>
<comment type="catalytic activity">
    <reaction evidence="6">
        <text>(6S)-NADHX + ADP = AMP + phosphate + NADH + H(+)</text>
        <dbReference type="Rhea" id="RHEA:32223"/>
        <dbReference type="ChEBI" id="CHEBI:15378"/>
        <dbReference type="ChEBI" id="CHEBI:43474"/>
        <dbReference type="ChEBI" id="CHEBI:57945"/>
        <dbReference type="ChEBI" id="CHEBI:64074"/>
        <dbReference type="ChEBI" id="CHEBI:456215"/>
        <dbReference type="ChEBI" id="CHEBI:456216"/>
        <dbReference type="EC" id="4.2.1.136"/>
    </reaction>
</comment>
<proteinExistence type="inferred from homology"/>
<feature type="binding site" evidence="6">
    <location>
        <position position="158"/>
    </location>
    <ligand>
        <name>(6S)-NADPHX</name>
        <dbReference type="ChEBI" id="CHEBI:64076"/>
    </ligand>
</feature>
<dbReference type="GO" id="GO:0052856">
    <property type="term" value="F:NAD(P)HX epimerase activity"/>
    <property type="evidence" value="ECO:0007669"/>
    <property type="project" value="TreeGrafter"/>
</dbReference>
<organism evidence="8 9">
    <name type="scientific">Homoserinimonas hongtaonis</name>
    <dbReference type="NCBI Taxonomy" id="2079791"/>
    <lineage>
        <taxon>Bacteria</taxon>
        <taxon>Bacillati</taxon>
        <taxon>Actinomycetota</taxon>
        <taxon>Actinomycetes</taxon>
        <taxon>Micrococcales</taxon>
        <taxon>Microbacteriaceae</taxon>
        <taxon>Homoserinimonas</taxon>
    </lineage>
</organism>